<dbReference type="SUPFAM" id="SSF53448">
    <property type="entry name" value="Nucleotide-diphospho-sugar transferases"/>
    <property type="match status" value="1"/>
</dbReference>
<keyword evidence="2" id="KW-1185">Reference proteome</keyword>
<accession>A0ABU0WIL5</accession>
<protein>
    <submittedName>
        <fullName evidence="1">Glycosyltransferase</fullName>
    </submittedName>
</protein>
<dbReference type="Proteomes" id="UP001227317">
    <property type="component" value="Unassembled WGS sequence"/>
</dbReference>
<proteinExistence type="predicted"/>
<reference evidence="1 2" key="1">
    <citation type="submission" date="2023-06" db="EMBL/GenBank/DDBJ databases">
        <title>Azospirillum isscasensis sp.nov, a bacterium isolated from rhizosphere soil of rice.</title>
        <authorList>
            <person name="Wang H."/>
        </authorList>
    </citation>
    <scope>NUCLEOTIDE SEQUENCE [LARGE SCALE GENOMIC DNA]</scope>
    <source>
        <strain evidence="1 2">C340-1</strain>
    </source>
</reference>
<dbReference type="Gene3D" id="3.90.550.20">
    <property type="match status" value="1"/>
</dbReference>
<dbReference type="RefSeq" id="WP_306707529.1">
    <property type="nucleotide sequence ID" value="NZ_JAUJFI010000070.1"/>
</dbReference>
<dbReference type="EMBL" id="JAUJFI010000070">
    <property type="protein sequence ID" value="MDQ2104061.1"/>
    <property type="molecule type" value="Genomic_DNA"/>
</dbReference>
<organism evidence="1 2">
    <name type="scientific">Azospirillum isscasi</name>
    <dbReference type="NCBI Taxonomy" id="3053926"/>
    <lineage>
        <taxon>Bacteria</taxon>
        <taxon>Pseudomonadati</taxon>
        <taxon>Pseudomonadota</taxon>
        <taxon>Alphaproteobacteria</taxon>
        <taxon>Rhodospirillales</taxon>
        <taxon>Azospirillaceae</taxon>
        <taxon>Azospirillum</taxon>
    </lineage>
</organism>
<evidence type="ECO:0000313" key="1">
    <source>
        <dbReference type="EMBL" id="MDQ2104061.1"/>
    </source>
</evidence>
<gene>
    <name evidence="1" type="ORF">QSG27_15275</name>
</gene>
<name>A0ABU0WIL5_9PROT</name>
<dbReference type="InterPro" id="IPR029044">
    <property type="entry name" value="Nucleotide-diphossugar_trans"/>
</dbReference>
<dbReference type="InterPro" id="IPR007577">
    <property type="entry name" value="GlycoTrfase_DXD_sugar-bd_CS"/>
</dbReference>
<evidence type="ECO:0000313" key="2">
    <source>
        <dbReference type="Proteomes" id="UP001227317"/>
    </source>
</evidence>
<dbReference type="Pfam" id="PF04488">
    <property type="entry name" value="Gly_transf_sug"/>
    <property type="match status" value="1"/>
</dbReference>
<sequence length="284" mass="33040">MEVLRFSPDDFSHELLALEVAKLIKDETPPAEPIIFHGYWNGTLNEKHLISVKSCYLFNVRGGKNKIVIWTQNCDDNAYLDEIRQYAEVRAFSERDECRGTFLDGHEFGRSIDASFYSDIVRYILLYKYGGVWFDLDCLFLRSVIPLLNQFPGKILAYRWEQQNYPNGAIYVSPTPLSETMKRNIEFIQKRGCGWGFQQAGLVYDTPMDILVLPCPWFDAGWIDNPVLHFNGFMKASPVEYDLDTFFPGAFCFHWHNKWFDAIEPASPMDRLARDIDRRLSLES</sequence>
<comment type="caution">
    <text evidence="1">The sequence shown here is derived from an EMBL/GenBank/DDBJ whole genome shotgun (WGS) entry which is preliminary data.</text>
</comment>